<protein>
    <submittedName>
        <fullName evidence="2">Peptidoglycan binding protein CsiV</fullName>
    </submittedName>
</protein>
<reference evidence="2" key="1">
    <citation type="submission" date="2021-11" db="EMBL/GenBank/DDBJ databases">
        <title>Vibrio ZSDE26 sp. nov. and Vibrio ZSDZ34 sp. nov., isolated from coastal seawater in Qingdao.</title>
        <authorList>
            <person name="Zhang P."/>
        </authorList>
    </citation>
    <scope>NUCLEOTIDE SEQUENCE</scope>
    <source>
        <strain evidence="2">ZSDE26</strain>
    </source>
</reference>
<name>A0A9X2BGE3_9VIBR</name>
<keyword evidence="3" id="KW-1185">Reference proteome</keyword>
<dbReference type="AlphaFoldDB" id="A0A9X2BGE3"/>
<dbReference type="EMBL" id="JAJHVV010000003">
    <property type="protein sequence ID" value="MCK6262806.1"/>
    <property type="molecule type" value="Genomic_DNA"/>
</dbReference>
<evidence type="ECO:0000313" key="2">
    <source>
        <dbReference type="EMBL" id="MCK6262806.1"/>
    </source>
</evidence>
<feature type="chain" id="PRO_5040973806" evidence="1">
    <location>
        <begin position="19"/>
        <end position="285"/>
    </location>
</feature>
<sequence>MKKLVPLLLFLVSMPTMAQRQFDIEVIIFKRAVDAEKTSESWPMTQTEIDLTKTGSFADSEFRGSKGVSMLGMDDYHLSDQVTSLKKHAGFDVLVHKAWRQGDEGKIAAPVFHIQAGRDYSELFNSDGSEKIEFTDATPVEGVIEESFDQPLYELDGKLQVYVQHYLYAETQLDLKSPSIRKVILEDKQLDNDFTVEQLELEMSANESTVDESLPGETLPEAEAVNSDTTVLAGHMKDVTPTVEVEEYLKNYRMDQKRRMRSTETHYLDHPLLGIIIQVRRVEQS</sequence>
<feature type="signal peptide" evidence="1">
    <location>
        <begin position="1"/>
        <end position="18"/>
    </location>
</feature>
<proteinExistence type="predicted"/>
<evidence type="ECO:0000256" key="1">
    <source>
        <dbReference type="SAM" id="SignalP"/>
    </source>
</evidence>
<evidence type="ECO:0000313" key="3">
    <source>
        <dbReference type="Proteomes" id="UP001139559"/>
    </source>
</evidence>
<comment type="caution">
    <text evidence="2">The sequence shown here is derived from an EMBL/GenBank/DDBJ whole genome shotgun (WGS) entry which is preliminary data.</text>
</comment>
<dbReference type="InterPro" id="IPR021241">
    <property type="entry name" value="CsiV"/>
</dbReference>
<keyword evidence="1" id="KW-0732">Signal</keyword>
<dbReference type="Proteomes" id="UP001139559">
    <property type="component" value="Unassembled WGS sequence"/>
</dbReference>
<accession>A0A9X2BGE3</accession>
<organism evidence="2 3">
    <name type="scientific">Vibrio amylolyticus</name>
    <dbReference type="NCBI Taxonomy" id="2847292"/>
    <lineage>
        <taxon>Bacteria</taxon>
        <taxon>Pseudomonadati</taxon>
        <taxon>Pseudomonadota</taxon>
        <taxon>Gammaproteobacteria</taxon>
        <taxon>Vibrionales</taxon>
        <taxon>Vibrionaceae</taxon>
        <taxon>Vibrio</taxon>
    </lineage>
</organism>
<gene>
    <name evidence="2" type="ORF">KP803_05895</name>
</gene>
<dbReference type="RefSeq" id="WP_248007917.1">
    <property type="nucleotide sequence ID" value="NZ_JAJHVV010000003.1"/>
</dbReference>
<dbReference type="Pfam" id="PF10972">
    <property type="entry name" value="CsiV"/>
    <property type="match status" value="1"/>
</dbReference>